<accession>A0A8S3BK32</accession>
<feature type="non-terminal residue" evidence="3">
    <location>
        <position position="1"/>
    </location>
</feature>
<organism evidence="3 4">
    <name type="scientific">Rotaria magnacalcarata</name>
    <dbReference type="NCBI Taxonomy" id="392030"/>
    <lineage>
        <taxon>Eukaryota</taxon>
        <taxon>Metazoa</taxon>
        <taxon>Spiralia</taxon>
        <taxon>Gnathifera</taxon>
        <taxon>Rotifera</taxon>
        <taxon>Eurotatoria</taxon>
        <taxon>Bdelloidea</taxon>
        <taxon>Philodinida</taxon>
        <taxon>Philodinidae</taxon>
        <taxon>Rotaria</taxon>
    </lineage>
</organism>
<dbReference type="EMBL" id="CAJOBH010061322">
    <property type="protein sequence ID" value="CAF4426420.1"/>
    <property type="molecule type" value="Genomic_DNA"/>
</dbReference>
<evidence type="ECO:0000256" key="1">
    <source>
        <dbReference type="SAM" id="MobiDB-lite"/>
    </source>
</evidence>
<protein>
    <submittedName>
        <fullName evidence="3">Uncharacterized protein</fullName>
    </submittedName>
</protein>
<proteinExistence type="predicted"/>
<feature type="non-terminal residue" evidence="3">
    <location>
        <position position="60"/>
    </location>
</feature>
<name>A0A8S3BK32_9BILA</name>
<gene>
    <name evidence="2" type="ORF">BYL167_LOCUS32688</name>
    <name evidence="3" type="ORF">BYL167_LOCUS48576</name>
</gene>
<reference evidence="3" key="1">
    <citation type="submission" date="2021-02" db="EMBL/GenBank/DDBJ databases">
        <authorList>
            <person name="Nowell W R."/>
        </authorList>
    </citation>
    <scope>NUCLEOTIDE SEQUENCE</scope>
</reference>
<comment type="caution">
    <text evidence="3">The sequence shown here is derived from an EMBL/GenBank/DDBJ whole genome shotgun (WGS) entry which is preliminary data.</text>
</comment>
<dbReference type="EMBL" id="CAJOBH010142321">
    <property type="protein sequence ID" value="CAF4811321.1"/>
    <property type="molecule type" value="Genomic_DNA"/>
</dbReference>
<evidence type="ECO:0000313" key="2">
    <source>
        <dbReference type="EMBL" id="CAF4426420.1"/>
    </source>
</evidence>
<feature type="region of interest" description="Disordered" evidence="1">
    <location>
        <begin position="1"/>
        <end position="35"/>
    </location>
</feature>
<dbReference type="AlphaFoldDB" id="A0A8S3BK32"/>
<evidence type="ECO:0000313" key="4">
    <source>
        <dbReference type="Proteomes" id="UP000681967"/>
    </source>
</evidence>
<dbReference type="Proteomes" id="UP000681967">
    <property type="component" value="Unassembled WGS sequence"/>
</dbReference>
<sequence length="60" mass="6813">RKPRSIRGALDQLTPRFPKDQPDRAPPPGAYGIPDEKLVERQFQQGSNIPPFLWNQGSRS</sequence>
<evidence type="ECO:0000313" key="3">
    <source>
        <dbReference type="EMBL" id="CAF4811321.1"/>
    </source>
</evidence>